<accession>A0A075WTQ0</accession>
<dbReference type="HOGENOM" id="CLU_023194_1_0_0"/>
<protein>
    <recommendedName>
        <fullName evidence="5">Oxidoreductase</fullName>
    </recommendedName>
</protein>
<dbReference type="PaxDb" id="289377-HL41_05485"/>
<dbReference type="eggNOG" id="COG0673">
    <property type="taxonomic scope" value="Bacteria"/>
</dbReference>
<evidence type="ECO:0000313" key="3">
    <source>
        <dbReference type="EMBL" id="AIH04246.1"/>
    </source>
</evidence>
<name>A0A075WTQ0_9BACT</name>
<dbReference type="SUPFAM" id="SSF55347">
    <property type="entry name" value="Glyceraldehyde-3-phosphate dehydrogenase-like, C-terminal domain"/>
    <property type="match status" value="1"/>
</dbReference>
<keyword evidence="4" id="KW-1185">Reference proteome</keyword>
<sequence>MKVKLAIVGCGKAAERHLKIYQALQEEVEVVAVSDVVPERAKKFAESLSAKPYTDYQEMLSKENIEVVDLCLPSGMHAEVGEIILEKFGKHLLVEKPLALTLKDAERLVNLAQKKQLKLVTIFQNRANLPVQKLKEALSKNLLGTPVLFSAKFYWSRDQRYYDSAAWRGTWAFDGGALAQQGCHFVDMLYYLGGPIESVFAKMGTYLVNIEAEDLLVGVLKFKNGALGTIEATTCSRPKDLKAELVVLAEKGSAVIGGFAMNRLDHLAIDGVENIEDFVSGFEKNPDHPLGWSHFTYLKSAIKYFSNSEKDPWLVVGEEAIPSLEAIIGLYESAETGKEIKFPFEPIACKLGKKFP</sequence>
<dbReference type="GO" id="GO:0000166">
    <property type="term" value="F:nucleotide binding"/>
    <property type="evidence" value="ECO:0007669"/>
    <property type="project" value="InterPro"/>
</dbReference>
<evidence type="ECO:0000259" key="2">
    <source>
        <dbReference type="Pfam" id="PF22725"/>
    </source>
</evidence>
<dbReference type="PANTHER" id="PTHR43249">
    <property type="entry name" value="UDP-N-ACETYL-2-AMINO-2-DEOXY-D-GLUCURONATE OXIDASE"/>
    <property type="match status" value="1"/>
</dbReference>
<dbReference type="InterPro" id="IPR055170">
    <property type="entry name" value="GFO_IDH_MocA-like_dom"/>
</dbReference>
<dbReference type="Proteomes" id="UP000028481">
    <property type="component" value="Chromosome"/>
</dbReference>
<dbReference type="RefSeq" id="WP_038062817.1">
    <property type="nucleotide sequence ID" value="NZ_CP008796.1"/>
</dbReference>
<dbReference type="Gene3D" id="3.30.360.10">
    <property type="entry name" value="Dihydrodipicolinate Reductase, domain 2"/>
    <property type="match status" value="1"/>
</dbReference>
<dbReference type="STRING" id="289377.HL41_05485"/>
<dbReference type="PANTHER" id="PTHR43249:SF1">
    <property type="entry name" value="D-GLUCOSIDE 3-DEHYDROGENASE"/>
    <property type="match status" value="1"/>
</dbReference>
<dbReference type="KEGG" id="tcm:HL41_05485"/>
<proteinExistence type="predicted"/>
<dbReference type="OrthoDB" id="9815825at2"/>
<dbReference type="InterPro" id="IPR000683">
    <property type="entry name" value="Gfo/Idh/MocA-like_OxRdtase_N"/>
</dbReference>
<dbReference type="Pfam" id="PF01408">
    <property type="entry name" value="GFO_IDH_MocA"/>
    <property type="match status" value="1"/>
</dbReference>
<dbReference type="AlphaFoldDB" id="A0A075WTQ0"/>
<organism evidence="3 4">
    <name type="scientific">Thermodesulfobacterium commune DSM 2178</name>
    <dbReference type="NCBI Taxonomy" id="289377"/>
    <lineage>
        <taxon>Bacteria</taxon>
        <taxon>Pseudomonadati</taxon>
        <taxon>Thermodesulfobacteriota</taxon>
        <taxon>Thermodesulfobacteria</taxon>
        <taxon>Thermodesulfobacteriales</taxon>
        <taxon>Thermodesulfobacteriaceae</taxon>
        <taxon>Thermodesulfobacterium</taxon>
    </lineage>
</organism>
<gene>
    <name evidence="3" type="ORF">HL41_05485</name>
</gene>
<dbReference type="InterPro" id="IPR036291">
    <property type="entry name" value="NAD(P)-bd_dom_sf"/>
</dbReference>
<reference evidence="3 4" key="1">
    <citation type="journal article" date="2015" name="Genome Announc.">
        <title>Genome Sequence of a Sulfate-Reducing Thermophilic Bacterium, Thermodesulfobacterium commune DSM 2178T (Phylum Thermodesulfobacteria).</title>
        <authorList>
            <person name="Bhatnagar S."/>
            <person name="Badger J.H."/>
            <person name="Madupu R."/>
            <person name="Khouri H.M."/>
            <person name="O'Connor E.M."/>
            <person name="Robb F.T."/>
            <person name="Ward N.L."/>
            <person name="Eisen J.A."/>
        </authorList>
    </citation>
    <scope>NUCLEOTIDE SEQUENCE [LARGE SCALE GENOMIC DNA]</scope>
    <source>
        <strain evidence="3 4">DSM 2178</strain>
    </source>
</reference>
<feature type="domain" description="Gfo/Idh/MocA-like oxidoreductase N-terminal" evidence="1">
    <location>
        <begin position="4"/>
        <end position="120"/>
    </location>
</feature>
<feature type="domain" description="GFO/IDH/MocA-like oxidoreductase" evidence="2">
    <location>
        <begin position="131"/>
        <end position="254"/>
    </location>
</feature>
<dbReference type="SUPFAM" id="SSF51735">
    <property type="entry name" value="NAD(P)-binding Rossmann-fold domains"/>
    <property type="match status" value="1"/>
</dbReference>
<evidence type="ECO:0008006" key="5">
    <source>
        <dbReference type="Google" id="ProtNLM"/>
    </source>
</evidence>
<dbReference type="EMBL" id="CP008796">
    <property type="protein sequence ID" value="AIH04246.1"/>
    <property type="molecule type" value="Genomic_DNA"/>
</dbReference>
<evidence type="ECO:0000313" key="4">
    <source>
        <dbReference type="Proteomes" id="UP000028481"/>
    </source>
</evidence>
<dbReference type="Gene3D" id="3.40.50.720">
    <property type="entry name" value="NAD(P)-binding Rossmann-like Domain"/>
    <property type="match status" value="1"/>
</dbReference>
<dbReference type="InterPro" id="IPR052515">
    <property type="entry name" value="Gfo/Idh/MocA_Oxidoreductase"/>
</dbReference>
<dbReference type="Pfam" id="PF22725">
    <property type="entry name" value="GFO_IDH_MocA_C3"/>
    <property type="match status" value="1"/>
</dbReference>
<evidence type="ECO:0000259" key="1">
    <source>
        <dbReference type="Pfam" id="PF01408"/>
    </source>
</evidence>